<dbReference type="AlphaFoldDB" id="A0A8J5SPY7"/>
<dbReference type="OrthoDB" id="646178at2759"/>
<reference evidence="2" key="2">
    <citation type="submission" date="2021-02" db="EMBL/GenBank/DDBJ databases">
        <authorList>
            <person name="Kimball J.A."/>
            <person name="Haas M.W."/>
            <person name="Macchietto M."/>
            <person name="Kono T."/>
            <person name="Duquette J."/>
            <person name="Shao M."/>
        </authorList>
    </citation>
    <scope>NUCLEOTIDE SEQUENCE</scope>
    <source>
        <tissue evidence="2">Fresh leaf tissue</tissue>
    </source>
</reference>
<dbReference type="Proteomes" id="UP000729402">
    <property type="component" value="Unassembled WGS sequence"/>
</dbReference>
<evidence type="ECO:0000313" key="3">
    <source>
        <dbReference type="Proteomes" id="UP000729402"/>
    </source>
</evidence>
<accession>A0A8J5SPY7</accession>
<name>A0A8J5SPY7_ZIZPA</name>
<proteinExistence type="predicted"/>
<reference evidence="2" key="1">
    <citation type="journal article" date="2021" name="bioRxiv">
        <title>Whole Genome Assembly and Annotation of Northern Wild Rice, Zizania palustris L., Supports a Whole Genome Duplication in the Zizania Genus.</title>
        <authorList>
            <person name="Haas M."/>
            <person name="Kono T."/>
            <person name="Macchietto M."/>
            <person name="Millas R."/>
            <person name="McGilp L."/>
            <person name="Shao M."/>
            <person name="Duquette J."/>
            <person name="Hirsch C.N."/>
            <person name="Kimball J."/>
        </authorList>
    </citation>
    <scope>NUCLEOTIDE SEQUENCE</scope>
    <source>
        <tissue evidence="2">Fresh leaf tissue</tissue>
    </source>
</reference>
<keyword evidence="3" id="KW-1185">Reference proteome</keyword>
<comment type="caution">
    <text evidence="2">The sequence shown here is derived from an EMBL/GenBank/DDBJ whole genome shotgun (WGS) entry which is preliminary data.</text>
</comment>
<evidence type="ECO:0000256" key="1">
    <source>
        <dbReference type="SAM" id="MobiDB-lite"/>
    </source>
</evidence>
<evidence type="ECO:0000313" key="2">
    <source>
        <dbReference type="EMBL" id="KAG8059304.1"/>
    </source>
</evidence>
<sequence length="103" mass="10612">MGGRRPRLSGGGNPLGRATNLRSLELSGLVAAHAGALTVALESLDLLMHLVLQGESLPATVFSIPRLRRLQSLKLLGSMDSPEGPDSDEVGDSALDTGTALAP</sequence>
<gene>
    <name evidence="2" type="ORF">GUJ93_ZPchr0002g25857</name>
</gene>
<feature type="region of interest" description="Disordered" evidence="1">
    <location>
        <begin position="77"/>
        <end position="103"/>
    </location>
</feature>
<organism evidence="2 3">
    <name type="scientific">Zizania palustris</name>
    <name type="common">Northern wild rice</name>
    <dbReference type="NCBI Taxonomy" id="103762"/>
    <lineage>
        <taxon>Eukaryota</taxon>
        <taxon>Viridiplantae</taxon>
        <taxon>Streptophyta</taxon>
        <taxon>Embryophyta</taxon>
        <taxon>Tracheophyta</taxon>
        <taxon>Spermatophyta</taxon>
        <taxon>Magnoliopsida</taxon>
        <taxon>Liliopsida</taxon>
        <taxon>Poales</taxon>
        <taxon>Poaceae</taxon>
        <taxon>BOP clade</taxon>
        <taxon>Oryzoideae</taxon>
        <taxon>Oryzeae</taxon>
        <taxon>Zizaniinae</taxon>
        <taxon>Zizania</taxon>
    </lineage>
</organism>
<dbReference type="EMBL" id="JAAALK010000287">
    <property type="protein sequence ID" value="KAG8059304.1"/>
    <property type="molecule type" value="Genomic_DNA"/>
</dbReference>
<protein>
    <submittedName>
        <fullName evidence="2">Uncharacterized protein</fullName>
    </submittedName>
</protein>